<protein>
    <submittedName>
        <fullName evidence="1">Uncharacterized protein</fullName>
    </submittedName>
</protein>
<proteinExistence type="predicted"/>
<accession>A0A6C0BF68</accession>
<reference evidence="1" key="1">
    <citation type="journal article" date="2020" name="Nature">
        <title>Giant virus diversity and host interactions through global metagenomics.</title>
        <authorList>
            <person name="Schulz F."/>
            <person name="Roux S."/>
            <person name="Paez-Espino D."/>
            <person name="Jungbluth S."/>
            <person name="Walsh D.A."/>
            <person name="Denef V.J."/>
            <person name="McMahon K.D."/>
            <person name="Konstantinidis K.T."/>
            <person name="Eloe-Fadrosh E.A."/>
            <person name="Kyrpides N.C."/>
            <person name="Woyke T."/>
        </authorList>
    </citation>
    <scope>NUCLEOTIDE SEQUENCE</scope>
    <source>
        <strain evidence="1">GVMAG-M-3300010354-11</strain>
    </source>
</reference>
<dbReference type="AlphaFoldDB" id="A0A6C0BF68"/>
<sequence>MLPWNHPCFVGIHVSIHFKDGNKIIKSRYGDINGREGDIIEQIDVYLYDTSVLKHRLTERNVCDILSDYTGTTGITEDIVQIYYMKSVKNIYRIDDRGSEHDFMI</sequence>
<dbReference type="EMBL" id="MN739146">
    <property type="protein sequence ID" value="QHS90786.1"/>
    <property type="molecule type" value="Genomic_DNA"/>
</dbReference>
<evidence type="ECO:0000313" key="1">
    <source>
        <dbReference type="EMBL" id="QHS90786.1"/>
    </source>
</evidence>
<name>A0A6C0BF68_9ZZZZ</name>
<organism evidence="1">
    <name type="scientific">viral metagenome</name>
    <dbReference type="NCBI Taxonomy" id="1070528"/>
    <lineage>
        <taxon>unclassified sequences</taxon>
        <taxon>metagenomes</taxon>
        <taxon>organismal metagenomes</taxon>
    </lineage>
</organism>